<dbReference type="InterPro" id="IPR038883">
    <property type="entry name" value="AN11006-like"/>
</dbReference>
<name>A0A6G1LAT6_9PEZI</name>
<proteinExistence type="predicted"/>
<keyword evidence="1" id="KW-0812">Transmembrane</keyword>
<dbReference type="EMBL" id="ML995831">
    <property type="protein sequence ID" value="KAF2769750.1"/>
    <property type="molecule type" value="Genomic_DNA"/>
</dbReference>
<dbReference type="Proteomes" id="UP000799436">
    <property type="component" value="Unassembled WGS sequence"/>
</dbReference>
<sequence>MLNESSQSPAGAPLAFASTSSPPHLMLAVLIIPWIGAYYLIEHAFSGDRIQATTSAPSAPREILRTHTKISGASGRKVTETCNTRVKRGSHLFALPAELRNTIYELALPSNDGLRITIPPSGHLPRPALLKVCKQITAEASCIYYSINTFYSTMSPAPLNVFI</sequence>
<keyword evidence="1" id="KW-0472">Membrane</keyword>
<keyword evidence="1" id="KW-1133">Transmembrane helix</keyword>
<dbReference type="OrthoDB" id="5413827at2759"/>
<protein>
    <submittedName>
        <fullName evidence="2">Uncharacterized protein</fullName>
    </submittedName>
</protein>
<evidence type="ECO:0000313" key="3">
    <source>
        <dbReference type="Proteomes" id="UP000799436"/>
    </source>
</evidence>
<organism evidence="2 3">
    <name type="scientific">Teratosphaeria nubilosa</name>
    <dbReference type="NCBI Taxonomy" id="161662"/>
    <lineage>
        <taxon>Eukaryota</taxon>
        <taxon>Fungi</taxon>
        <taxon>Dikarya</taxon>
        <taxon>Ascomycota</taxon>
        <taxon>Pezizomycotina</taxon>
        <taxon>Dothideomycetes</taxon>
        <taxon>Dothideomycetidae</taxon>
        <taxon>Mycosphaerellales</taxon>
        <taxon>Teratosphaeriaceae</taxon>
        <taxon>Teratosphaeria</taxon>
    </lineage>
</organism>
<gene>
    <name evidence="2" type="ORF">EJ03DRAFT_351021</name>
</gene>
<dbReference type="PANTHER" id="PTHR42085:SF1">
    <property type="entry name" value="F-BOX DOMAIN-CONTAINING PROTEIN"/>
    <property type="match status" value="1"/>
</dbReference>
<dbReference type="AlphaFoldDB" id="A0A6G1LAT6"/>
<dbReference type="PANTHER" id="PTHR42085">
    <property type="entry name" value="F-BOX DOMAIN-CONTAINING PROTEIN"/>
    <property type="match status" value="1"/>
</dbReference>
<reference evidence="2" key="1">
    <citation type="journal article" date="2020" name="Stud. Mycol.">
        <title>101 Dothideomycetes genomes: a test case for predicting lifestyles and emergence of pathogens.</title>
        <authorList>
            <person name="Haridas S."/>
            <person name="Albert R."/>
            <person name="Binder M."/>
            <person name="Bloem J."/>
            <person name="Labutti K."/>
            <person name="Salamov A."/>
            <person name="Andreopoulos B."/>
            <person name="Baker S."/>
            <person name="Barry K."/>
            <person name="Bills G."/>
            <person name="Bluhm B."/>
            <person name="Cannon C."/>
            <person name="Castanera R."/>
            <person name="Culley D."/>
            <person name="Daum C."/>
            <person name="Ezra D."/>
            <person name="Gonzalez J."/>
            <person name="Henrissat B."/>
            <person name="Kuo A."/>
            <person name="Liang C."/>
            <person name="Lipzen A."/>
            <person name="Lutzoni F."/>
            <person name="Magnuson J."/>
            <person name="Mondo S."/>
            <person name="Nolan M."/>
            <person name="Ohm R."/>
            <person name="Pangilinan J."/>
            <person name="Park H.-J."/>
            <person name="Ramirez L."/>
            <person name="Alfaro M."/>
            <person name="Sun H."/>
            <person name="Tritt A."/>
            <person name="Yoshinaga Y."/>
            <person name="Zwiers L.-H."/>
            <person name="Turgeon B."/>
            <person name="Goodwin S."/>
            <person name="Spatafora J."/>
            <person name="Crous P."/>
            <person name="Grigoriev I."/>
        </authorList>
    </citation>
    <scope>NUCLEOTIDE SEQUENCE</scope>
    <source>
        <strain evidence="2">CBS 116005</strain>
    </source>
</reference>
<keyword evidence="3" id="KW-1185">Reference proteome</keyword>
<accession>A0A6G1LAT6</accession>
<feature type="transmembrane region" description="Helical" evidence="1">
    <location>
        <begin position="24"/>
        <end position="41"/>
    </location>
</feature>
<evidence type="ECO:0000313" key="2">
    <source>
        <dbReference type="EMBL" id="KAF2769750.1"/>
    </source>
</evidence>
<evidence type="ECO:0000256" key="1">
    <source>
        <dbReference type="SAM" id="Phobius"/>
    </source>
</evidence>